<feature type="transmembrane region" description="Helical" evidence="6">
    <location>
        <begin position="223"/>
        <end position="243"/>
    </location>
</feature>
<keyword evidence="11" id="KW-1185">Reference proteome</keyword>
<feature type="region of interest" description="Disordered" evidence="5">
    <location>
        <begin position="117"/>
        <end position="149"/>
    </location>
</feature>
<dbReference type="EMBL" id="JAIXMP010000008">
    <property type="protein sequence ID" value="KAI9269284.1"/>
    <property type="molecule type" value="Genomic_DNA"/>
</dbReference>
<dbReference type="InterPro" id="IPR023244">
    <property type="entry name" value="Brefeldin_A-sensitivity_4"/>
</dbReference>
<accession>A0AAD5PI31</accession>
<feature type="transmembrane region" description="Helical" evidence="6">
    <location>
        <begin position="176"/>
        <end position="194"/>
    </location>
</feature>
<dbReference type="InterPro" id="IPR018823">
    <property type="entry name" value="ArAE_2_N"/>
</dbReference>
<reference evidence="10" key="2">
    <citation type="submission" date="2023-02" db="EMBL/GenBank/DDBJ databases">
        <authorList>
            <consortium name="DOE Joint Genome Institute"/>
            <person name="Mondo S.J."/>
            <person name="Chang Y."/>
            <person name="Wang Y."/>
            <person name="Ahrendt S."/>
            <person name="Andreopoulos W."/>
            <person name="Barry K."/>
            <person name="Beard J."/>
            <person name="Benny G.L."/>
            <person name="Blankenship S."/>
            <person name="Bonito G."/>
            <person name="Cuomo C."/>
            <person name="Desiro A."/>
            <person name="Gervers K.A."/>
            <person name="Hundley H."/>
            <person name="Kuo A."/>
            <person name="LaButti K."/>
            <person name="Lang B.F."/>
            <person name="Lipzen A."/>
            <person name="O'Donnell K."/>
            <person name="Pangilinan J."/>
            <person name="Reynolds N."/>
            <person name="Sandor L."/>
            <person name="Smith M.W."/>
            <person name="Tsang A."/>
            <person name="Grigoriev I.V."/>
            <person name="Stajich J.E."/>
            <person name="Spatafora J.W."/>
        </authorList>
    </citation>
    <scope>NUCLEOTIDE SEQUENCE</scope>
    <source>
        <strain evidence="10">RSA 2281</strain>
    </source>
</reference>
<feature type="compositionally biased region" description="Acidic residues" evidence="5">
    <location>
        <begin position="128"/>
        <end position="144"/>
    </location>
</feature>
<dbReference type="InterPro" id="IPR049453">
    <property type="entry name" value="Memb_transporter_dom"/>
</dbReference>
<reference evidence="10" key="1">
    <citation type="journal article" date="2022" name="IScience">
        <title>Evolution of zygomycete secretomes and the origins of terrestrial fungal ecologies.</title>
        <authorList>
            <person name="Chang Y."/>
            <person name="Wang Y."/>
            <person name="Mondo S."/>
            <person name="Ahrendt S."/>
            <person name="Andreopoulos W."/>
            <person name="Barry K."/>
            <person name="Beard J."/>
            <person name="Benny G.L."/>
            <person name="Blankenship S."/>
            <person name="Bonito G."/>
            <person name="Cuomo C."/>
            <person name="Desiro A."/>
            <person name="Gervers K.A."/>
            <person name="Hundley H."/>
            <person name="Kuo A."/>
            <person name="LaButti K."/>
            <person name="Lang B.F."/>
            <person name="Lipzen A."/>
            <person name="O'Donnell K."/>
            <person name="Pangilinan J."/>
            <person name="Reynolds N."/>
            <person name="Sandor L."/>
            <person name="Smith M.E."/>
            <person name="Tsang A."/>
            <person name="Grigoriev I.V."/>
            <person name="Stajich J.E."/>
            <person name="Spatafora J.W."/>
        </authorList>
    </citation>
    <scope>NUCLEOTIDE SEQUENCE</scope>
    <source>
        <strain evidence="10">RSA 2281</strain>
    </source>
</reference>
<evidence type="ECO:0000313" key="10">
    <source>
        <dbReference type="EMBL" id="KAI9269284.1"/>
    </source>
</evidence>
<proteinExistence type="predicted"/>
<dbReference type="GO" id="GO:0016020">
    <property type="term" value="C:membrane"/>
    <property type="evidence" value="ECO:0007669"/>
    <property type="project" value="UniProtKB-SubCell"/>
</dbReference>
<feature type="domain" description="Putative ER transporter 6TM N-terminal" evidence="8">
    <location>
        <begin position="263"/>
        <end position="490"/>
    </location>
</feature>
<sequence>MSLPKKRNVNNGKSRFILSSSPTSIDSASPPRSLGRSLDRDDISPSFTSGEIEVILDDGTLQRRKISLSSINDTQAAVSLSSSTTTTRQRPATSSRIDDRTPLLSFPDHTAMYMDHNSSASSYTSSSGEDDDECSSSSDDDNDDNDPRHRGYIGPKYALIWPKFDIRQKRVLKCSFAYFFASLFTFIPFLNNLIGHNRTSSHLVATATVFFNPAKTLGGMVEAAAYGWGYVLFALAICLGSMLTTDFFIDRNMYIIAHIFSLFVWLAGATFTVSYLKAYWNKPPVASASSLCFIIIFIIVVREGSANRGDFDITRIQEITSAVATGTIITVLCCILFWPESAVTKLKKDIEFVLDSYRVLLKLLTKTFTMDEDLPQFEANNELQKAIESHQDSFTALQKSLHEAKLELGCKKNSVQVAQEYDDVISCMHRLAQYVGGLRSSCGIQFERIGTRSDPERQAMSAGLHTKRKPKDRHDSDGIWNIRAGYHRRKFQDEIRRQKTMIDDHQLHRTMSTPQQTQYHHGHRHRRSGYQPQQHFNDIDEYNNSSNNKNNNNASLIEFIHIIRQPLKSLAYTCKRTLFHLQTDKGEKSTKKLKRNMTKAVTLFVIAQRHAVRNLYLHHQSSLAAGDVYVPGEDAFLVYFFAFNMIEFATELIHLVDSVDKLGQEITEPSGRWWFKWMHKKPALASPVYPDGHYNSTFVVYERNMAATLHTPIPSTRWRKLMLNIWAFTQLLKQQTIRYAIKATVGAIILATPLFLKSTGPWLRQWRMEWALITLMVVMNPTIGATNVIAVYRIFSTLLGVFAAALFYNLFPANIYILPILTWLFSIPNFWIILHHKHGKIGQFTLLAYNLVMLSKYNDRETNRITVELLAWQRFVAIIVGVLFGLFMSSYVWPYEARTELRKSLSDLLIQLGWVYRKLLAVYVQPPDVQSLSIRQERDIATQNFMALELKIQRSLSELAVLLSHAPNEFRLKGPFPVESYRLMLRSCRNIADKFLAMRTVIFKDAWIEQVHQDFILPVNKERREMAGDILLYFYLLASALRLKTPLPPTLPPAKPAWERLLKRLRELPVVRSQQMVELDNIYMFYYAYVTMMEDVIRELDKMGDCMKELFGSLVPQEEWLTLFPEDG</sequence>
<keyword evidence="4 6" id="KW-0472">Membrane</keyword>
<evidence type="ECO:0000259" key="7">
    <source>
        <dbReference type="Pfam" id="PF10334"/>
    </source>
</evidence>
<evidence type="ECO:0000256" key="1">
    <source>
        <dbReference type="ARBA" id="ARBA00004141"/>
    </source>
</evidence>
<feature type="transmembrane region" description="Helical" evidence="6">
    <location>
        <begin position="870"/>
        <end position="893"/>
    </location>
</feature>
<gene>
    <name evidence="10" type="ORF">BDA99DRAFT_603422</name>
</gene>
<evidence type="ECO:0000256" key="3">
    <source>
        <dbReference type="ARBA" id="ARBA00022989"/>
    </source>
</evidence>
<dbReference type="PANTHER" id="PTHR47804">
    <property type="entry name" value="60S RIBOSOMAL PROTEIN L19"/>
    <property type="match status" value="1"/>
</dbReference>
<keyword evidence="3 6" id="KW-1133">Transmembrane helix</keyword>
<comment type="caution">
    <text evidence="10">The sequence shown here is derived from an EMBL/GenBank/DDBJ whole genome shotgun (WGS) entry which is preliminary data.</text>
</comment>
<dbReference type="Pfam" id="PF10337">
    <property type="entry name" value="ArAE_2_N"/>
    <property type="match status" value="1"/>
</dbReference>
<feature type="domain" description="DUF2421" evidence="7">
    <location>
        <begin position="894"/>
        <end position="1078"/>
    </location>
</feature>
<feature type="compositionally biased region" description="Low complexity" evidence="5">
    <location>
        <begin position="118"/>
        <end position="127"/>
    </location>
</feature>
<evidence type="ECO:0000256" key="4">
    <source>
        <dbReference type="ARBA" id="ARBA00023136"/>
    </source>
</evidence>
<feature type="transmembrane region" description="Helical" evidence="6">
    <location>
        <begin position="768"/>
        <end position="795"/>
    </location>
</feature>
<feature type="domain" description="Integral membrane bound transporter" evidence="9">
    <location>
        <begin position="761"/>
        <end position="888"/>
    </location>
</feature>
<evidence type="ECO:0000313" key="11">
    <source>
        <dbReference type="Proteomes" id="UP001209540"/>
    </source>
</evidence>
<feature type="transmembrane region" description="Helical" evidence="6">
    <location>
        <begin position="255"/>
        <end position="278"/>
    </location>
</feature>
<dbReference type="Pfam" id="PF13515">
    <property type="entry name" value="FUSC_2"/>
    <property type="match status" value="1"/>
</dbReference>
<feature type="region of interest" description="Disordered" evidence="5">
    <location>
        <begin position="72"/>
        <end position="103"/>
    </location>
</feature>
<feature type="transmembrane region" description="Helical" evidence="6">
    <location>
        <begin position="322"/>
        <end position="339"/>
    </location>
</feature>
<evidence type="ECO:0000259" key="9">
    <source>
        <dbReference type="Pfam" id="PF13515"/>
    </source>
</evidence>
<dbReference type="InterPro" id="IPR018820">
    <property type="entry name" value="BRE4-related_DUF2421"/>
</dbReference>
<feature type="region of interest" description="Disordered" evidence="5">
    <location>
        <begin position="453"/>
        <end position="478"/>
    </location>
</feature>
<evidence type="ECO:0000256" key="6">
    <source>
        <dbReference type="SAM" id="Phobius"/>
    </source>
</evidence>
<evidence type="ECO:0000259" key="8">
    <source>
        <dbReference type="Pfam" id="PF10337"/>
    </source>
</evidence>
<dbReference type="PANTHER" id="PTHR47804:SF1">
    <property type="entry name" value="DUF2421 DOMAIN-CONTAINING PROTEIN"/>
    <property type="match status" value="1"/>
</dbReference>
<dbReference type="AlphaFoldDB" id="A0AAD5PI31"/>
<dbReference type="PRINTS" id="PR02047">
    <property type="entry name" value="BREFELDNASP4"/>
</dbReference>
<feature type="transmembrane region" description="Helical" evidence="6">
    <location>
        <begin position="284"/>
        <end position="301"/>
    </location>
</feature>
<dbReference type="Pfam" id="PF10334">
    <property type="entry name" value="BRE4"/>
    <property type="match status" value="1"/>
</dbReference>
<dbReference type="InterPro" id="IPR052430">
    <property type="entry name" value="IVT-Associated"/>
</dbReference>
<protein>
    <submittedName>
        <fullName evidence="10">Fusaric acid resistance protein-like-domain-containing protein</fullName>
    </submittedName>
</protein>
<feature type="region of interest" description="Disordered" evidence="5">
    <location>
        <begin position="512"/>
        <end position="547"/>
    </location>
</feature>
<feature type="transmembrane region" description="Helical" evidence="6">
    <location>
        <begin position="841"/>
        <end position="858"/>
    </location>
</feature>
<feature type="compositionally biased region" description="Low complexity" evidence="5">
    <location>
        <begin position="19"/>
        <end position="31"/>
    </location>
</feature>
<feature type="region of interest" description="Disordered" evidence="5">
    <location>
        <begin position="1"/>
        <end position="49"/>
    </location>
</feature>
<evidence type="ECO:0000256" key="5">
    <source>
        <dbReference type="SAM" id="MobiDB-lite"/>
    </source>
</evidence>
<dbReference type="Proteomes" id="UP001209540">
    <property type="component" value="Unassembled WGS sequence"/>
</dbReference>
<comment type="subcellular location">
    <subcellularLocation>
        <location evidence="1">Membrane</location>
        <topology evidence="1">Multi-pass membrane protein</topology>
    </subcellularLocation>
</comment>
<keyword evidence="2 6" id="KW-0812">Transmembrane</keyword>
<name>A0AAD5PI31_9FUNG</name>
<feature type="transmembrane region" description="Helical" evidence="6">
    <location>
        <begin position="739"/>
        <end position="756"/>
    </location>
</feature>
<feature type="compositionally biased region" description="Low complexity" evidence="5">
    <location>
        <begin position="74"/>
        <end position="95"/>
    </location>
</feature>
<evidence type="ECO:0000256" key="2">
    <source>
        <dbReference type="ARBA" id="ARBA00022692"/>
    </source>
</evidence>
<organism evidence="10 11">
    <name type="scientific">Phascolomyces articulosus</name>
    <dbReference type="NCBI Taxonomy" id="60185"/>
    <lineage>
        <taxon>Eukaryota</taxon>
        <taxon>Fungi</taxon>
        <taxon>Fungi incertae sedis</taxon>
        <taxon>Mucoromycota</taxon>
        <taxon>Mucoromycotina</taxon>
        <taxon>Mucoromycetes</taxon>
        <taxon>Mucorales</taxon>
        <taxon>Lichtheimiaceae</taxon>
        <taxon>Phascolomyces</taxon>
    </lineage>
</organism>